<dbReference type="GO" id="GO:0022857">
    <property type="term" value="F:transmembrane transporter activity"/>
    <property type="evidence" value="ECO:0007669"/>
    <property type="project" value="TreeGrafter"/>
</dbReference>
<protein>
    <recommendedName>
        <fullName evidence="8">Lipoprotein-releasing system ATP-binding protein LolD</fullName>
        <ecNumber evidence="8">7.6.2.-</ecNumber>
    </recommendedName>
</protein>
<reference evidence="11 12" key="1">
    <citation type="journal article" date="2021" name="PeerJ">
        <title>Analysis of 44 Vibrio anguillarum genomes reveals high genetic diversity.</title>
        <authorList>
            <person name="Hansen M.J."/>
            <person name="Dalsgaard I."/>
        </authorList>
    </citation>
    <scope>NUCLEOTIDE SEQUENCE</scope>
    <source>
        <strain evidence="10 12">17-16730-2A</strain>
        <strain evidence="11">850617-1/1</strain>
    </source>
</reference>
<evidence type="ECO:0000256" key="1">
    <source>
        <dbReference type="ARBA" id="ARBA00022448"/>
    </source>
</evidence>
<evidence type="ECO:0000313" key="12">
    <source>
        <dbReference type="Proteomes" id="UP000722957"/>
    </source>
</evidence>
<keyword evidence="7 8" id="KW-0472">Membrane</keyword>
<comment type="subunit">
    <text evidence="8">The complex is composed of two ATP-binding proteins (LolD) and two transmembrane proteins (LolC and LolE).</text>
</comment>
<dbReference type="GO" id="GO:0016887">
    <property type="term" value="F:ATP hydrolysis activity"/>
    <property type="evidence" value="ECO:0007669"/>
    <property type="project" value="InterPro"/>
</dbReference>
<dbReference type="InterPro" id="IPR015854">
    <property type="entry name" value="ABC_transpr_LolD-like"/>
</dbReference>
<dbReference type="InterPro" id="IPR003439">
    <property type="entry name" value="ABC_transporter-like_ATP-bd"/>
</dbReference>
<dbReference type="InterPro" id="IPR003593">
    <property type="entry name" value="AAA+_ATPase"/>
</dbReference>
<dbReference type="EC" id="7.6.2.-" evidence="8"/>
<keyword evidence="3 8" id="KW-0997">Cell inner membrane</keyword>
<dbReference type="InterPro" id="IPR027417">
    <property type="entry name" value="P-loop_NTPase"/>
</dbReference>
<evidence type="ECO:0000256" key="8">
    <source>
        <dbReference type="RuleBase" id="RU367068"/>
    </source>
</evidence>
<evidence type="ECO:0000313" key="11">
    <source>
        <dbReference type="EMBL" id="MBF4433318.1"/>
    </source>
</evidence>
<accession>A0AAW4BES8</accession>
<keyword evidence="2 8" id="KW-1003">Cell membrane</keyword>
<organism evidence="11 13">
    <name type="scientific">Vibrio anguillarum</name>
    <name type="common">Listonella anguillarum</name>
    <dbReference type="NCBI Taxonomy" id="55601"/>
    <lineage>
        <taxon>Bacteria</taxon>
        <taxon>Pseudomonadati</taxon>
        <taxon>Pseudomonadota</taxon>
        <taxon>Gammaproteobacteria</taxon>
        <taxon>Vibrionales</taxon>
        <taxon>Vibrionaceae</taxon>
        <taxon>Vibrio</taxon>
    </lineage>
</organism>
<dbReference type="Pfam" id="PF00005">
    <property type="entry name" value="ABC_tran"/>
    <property type="match status" value="1"/>
</dbReference>
<keyword evidence="6 8" id="KW-1278">Translocase</keyword>
<dbReference type="KEGG" id="vau:VANGNB10_cI1708c"/>
<evidence type="ECO:0000256" key="4">
    <source>
        <dbReference type="ARBA" id="ARBA00022741"/>
    </source>
</evidence>
<keyword evidence="4 8" id="KW-0547">Nucleotide-binding</keyword>
<evidence type="ECO:0000259" key="9">
    <source>
        <dbReference type="PROSITE" id="PS50893"/>
    </source>
</evidence>
<keyword evidence="5 8" id="KW-0067">ATP-binding</keyword>
<dbReference type="GO" id="GO:0005886">
    <property type="term" value="C:plasma membrane"/>
    <property type="evidence" value="ECO:0007669"/>
    <property type="project" value="UniProtKB-SubCell"/>
</dbReference>
<gene>
    <name evidence="8 11" type="primary">lolD</name>
    <name evidence="10" type="ORF">EAY07_03315</name>
    <name evidence="11" type="ORF">ERJ77_02165</name>
</gene>
<dbReference type="GeneID" id="83859955"/>
<keyword evidence="11" id="KW-0449">Lipoprotein</keyword>
<proteinExistence type="inferred from homology"/>
<dbReference type="NCBIfam" id="TIGR02211">
    <property type="entry name" value="LolD_lipo_ex"/>
    <property type="match status" value="1"/>
</dbReference>
<comment type="subcellular location">
    <subcellularLocation>
        <location evidence="8">Cell inner membrane</location>
        <topology evidence="8">Peripheral membrane protein</topology>
    </subcellularLocation>
</comment>
<comment type="caution">
    <text evidence="11">The sequence shown here is derived from an EMBL/GenBank/DDBJ whole genome shotgun (WGS) entry which is preliminary data.</text>
</comment>
<evidence type="ECO:0000313" key="13">
    <source>
        <dbReference type="Proteomes" id="UP000786185"/>
    </source>
</evidence>
<dbReference type="PANTHER" id="PTHR24220:SF689">
    <property type="entry name" value="LIPOPROTEIN-RELEASING SYSTEM ATP-BINDING PROTEIN LOLD"/>
    <property type="match status" value="1"/>
</dbReference>
<dbReference type="PROSITE" id="PS00211">
    <property type="entry name" value="ABC_TRANSPORTER_1"/>
    <property type="match status" value="1"/>
</dbReference>
<dbReference type="InterPro" id="IPR017871">
    <property type="entry name" value="ABC_transporter-like_CS"/>
</dbReference>
<dbReference type="EMBL" id="SCLC01000001">
    <property type="protein sequence ID" value="MBF4433318.1"/>
    <property type="molecule type" value="Genomic_DNA"/>
</dbReference>
<evidence type="ECO:0000256" key="7">
    <source>
        <dbReference type="ARBA" id="ARBA00023136"/>
    </source>
</evidence>
<evidence type="ECO:0000256" key="5">
    <source>
        <dbReference type="ARBA" id="ARBA00022840"/>
    </source>
</evidence>
<dbReference type="GO" id="GO:0044874">
    <property type="term" value="P:lipoprotein localization to outer membrane"/>
    <property type="evidence" value="ECO:0007669"/>
    <property type="project" value="TreeGrafter"/>
</dbReference>
<dbReference type="EMBL" id="RDOM01000010">
    <property type="protein sequence ID" value="MBF4271086.1"/>
    <property type="molecule type" value="Genomic_DNA"/>
</dbReference>
<dbReference type="RefSeq" id="WP_013856530.1">
    <property type="nucleotide sequence ID" value="NZ_AJYU02000076.1"/>
</dbReference>
<comment type="function">
    <text evidence="8">Part of the ABC transporter complex LolCDE involved in the translocation of mature outer membrane-directed lipoproteins, from the inner membrane to the periplasmic chaperone, LolA. Responsible for the formation of the LolA-lipoprotein complex in an ATP-dependent manner.</text>
</comment>
<evidence type="ECO:0000256" key="6">
    <source>
        <dbReference type="ARBA" id="ARBA00022967"/>
    </source>
</evidence>
<dbReference type="CDD" id="cd03255">
    <property type="entry name" value="ABC_MJ0796_LolCDE_FtsE"/>
    <property type="match status" value="1"/>
</dbReference>
<dbReference type="FunFam" id="3.40.50.300:FF:000230">
    <property type="entry name" value="Lipoprotein-releasing system ATP-binding protein LolD"/>
    <property type="match status" value="1"/>
</dbReference>
<dbReference type="InterPro" id="IPR011924">
    <property type="entry name" value="LolD_lipo_ATP-bd"/>
</dbReference>
<name>A0AAW4BES8_VIBAN</name>
<sequence>MNNLLQCHNVCKTYQEGELRTQVLKGVSFGIQAGELVSIIGTSGSGKSTLLHILGALDEATEGSVSFLGQDLSSLSSNKQANIRNQHLGFVYQFHHLLADFTALENVAMPLLIGGQKASRAKQAAQALLEKVGLGHRLSHRPSELSGGERQRVAIARALVNQPDLVLADEPTGNLDHKTALAIYDLMRQMNQEFGTAFLVVTHDSELAEKMDRQMHMQDGLLINVEAP</sequence>
<evidence type="ECO:0000256" key="3">
    <source>
        <dbReference type="ARBA" id="ARBA00022519"/>
    </source>
</evidence>
<evidence type="ECO:0000256" key="2">
    <source>
        <dbReference type="ARBA" id="ARBA00022475"/>
    </source>
</evidence>
<dbReference type="PANTHER" id="PTHR24220">
    <property type="entry name" value="IMPORT ATP-BINDING PROTEIN"/>
    <property type="match status" value="1"/>
</dbReference>
<dbReference type="GO" id="GO:0089705">
    <property type="term" value="P:protein localization to outer membrane"/>
    <property type="evidence" value="ECO:0007669"/>
    <property type="project" value="TreeGrafter"/>
</dbReference>
<comment type="similarity">
    <text evidence="8">Belongs to the ABC transporter superfamily. Lipoprotein translocase (TC 3.A.1.125) family.</text>
</comment>
<dbReference type="SMART" id="SM00382">
    <property type="entry name" value="AAA"/>
    <property type="match status" value="1"/>
</dbReference>
<dbReference type="PROSITE" id="PS50893">
    <property type="entry name" value="ABC_TRANSPORTER_2"/>
    <property type="match status" value="1"/>
</dbReference>
<dbReference type="GO" id="GO:0005524">
    <property type="term" value="F:ATP binding"/>
    <property type="evidence" value="ECO:0007669"/>
    <property type="project" value="UniProtKB-UniRule"/>
</dbReference>
<dbReference type="AlphaFoldDB" id="A0AAW4BES8"/>
<dbReference type="Proteomes" id="UP000722957">
    <property type="component" value="Unassembled WGS sequence"/>
</dbReference>
<dbReference type="InterPro" id="IPR017911">
    <property type="entry name" value="MacB-like_ATP-bd"/>
</dbReference>
<dbReference type="SUPFAM" id="SSF52540">
    <property type="entry name" value="P-loop containing nucleoside triphosphate hydrolases"/>
    <property type="match status" value="1"/>
</dbReference>
<dbReference type="Proteomes" id="UP000786185">
    <property type="component" value="Unassembled WGS sequence"/>
</dbReference>
<feature type="domain" description="ABC transporter" evidence="9">
    <location>
        <begin position="5"/>
        <end position="227"/>
    </location>
</feature>
<dbReference type="Gene3D" id="3.40.50.300">
    <property type="entry name" value="P-loop containing nucleotide triphosphate hydrolases"/>
    <property type="match status" value="1"/>
</dbReference>
<evidence type="ECO:0000313" key="10">
    <source>
        <dbReference type="EMBL" id="MBF4271086.1"/>
    </source>
</evidence>
<keyword evidence="1 8" id="KW-0813">Transport</keyword>